<feature type="domain" description="Cadherin" evidence="12">
    <location>
        <begin position="391"/>
        <end position="503"/>
    </location>
</feature>
<dbReference type="SUPFAM" id="SSF49313">
    <property type="entry name" value="Cadherin-like"/>
    <property type="match status" value="4"/>
</dbReference>
<feature type="chain" id="PRO_5032853642" description="Cadherin domain-containing protein" evidence="11">
    <location>
        <begin position="28"/>
        <end position="977"/>
    </location>
</feature>
<feature type="domain" description="Cadherin" evidence="12">
    <location>
        <begin position="516"/>
        <end position="598"/>
    </location>
</feature>
<evidence type="ECO:0000256" key="9">
    <source>
        <dbReference type="PROSITE-ProRule" id="PRU00043"/>
    </source>
</evidence>
<keyword evidence="2 10" id="KW-0812">Transmembrane</keyword>
<evidence type="ECO:0000256" key="2">
    <source>
        <dbReference type="ARBA" id="ARBA00022692"/>
    </source>
</evidence>
<keyword evidence="3" id="KW-0677">Repeat</keyword>
<dbReference type="GO" id="GO:0007156">
    <property type="term" value="P:homophilic cell adhesion via plasma membrane adhesion molecules"/>
    <property type="evidence" value="ECO:0007669"/>
    <property type="project" value="InterPro"/>
</dbReference>
<dbReference type="PROSITE" id="PS51257">
    <property type="entry name" value="PROKAR_LIPOPROTEIN"/>
    <property type="match status" value="1"/>
</dbReference>
<dbReference type="InterPro" id="IPR002126">
    <property type="entry name" value="Cadherin-like_dom"/>
</dbReference>
<dbReference type="FunFam" id="2.60.40.60:FF:000092">
    <property type="entry name" value="Protocadherin 8"/>
    <property type="match status" value="1"/>
</dbReference>
<organism evidence="13 14">
    <name type="scientific">Brachionus calyciflorus</name>
    <dbReference type="NCBI Taxonomy" id="104777"/>
    <lineage>
        <taxon>Eukaryota</taxon>
        <taxon>Metazoa</taxon>
        <taxon>Spiralia</taxon>
        <taxon>Gnathifera</taxon>
        <taxon>Rotifera</taxon>
        <taxon>Eurotatoria</taxon>
        <taxon>Monogononta</taxon>
        <taxon>Pseudotrocha</taxon>
        <taxon>Ploima</taxon>
        <taxon>Brachionidae</taxon>
        <taxon>Brachionus</taxon>
    </lineage>
</organism>
<dbReference type="PANTHER" id="PTHR24028:SF146">
    <property type="entry name" value="CADHERIN 96CB, ISOFORM D-RELATED"/>
    <property type="match status" value="1"/>
</dbReference>
<evidence type="ECO:0000313" key="13">
    <source>
        <dbReference type="EMBL" id="CAF0718148.1"/>
    </source>
</evidence>
<evidence type="ECO:0000256" key="4">
    <source>
        <dbReference type="ARBA" id="ARBA00022837"/>
    </source>
</evidence>
<dbReference type="CDD" id="cd11304">
    <property type="entry name" value="Cadherin_repeat"/>
    <property type="match status" value="5"/>
</dbReference>
<dbReference type="InterPro" id="IPR050174">
    <property type="entry name" value="Protocadherin/Cadherin-CA"/>
</dbReference>
<gene>
    <name evidence="13" type="ORF">OXX778_LOCUS1915</name>
</gene>
<evidence type="ECO:0000256" key="3">
    <source>
        <dbReference type="ARBA" id="ARBA00022737"/>
    </source>
</evidence>
<dbReference type="GO" id="GO:0005886">
    <property type="term" value="C:plasma membrane"/>
    <property type="evidence" value="ECO:0007669"/>
    <property type="project" value="InterPro"/>
</dbReference>
<evidence type="ECO:0000256" key="11">
    <source>
        <dbReference type="SAM" id="SignalP"/>
    </source>
</evidence>
<dbReference type="GO" id="GO:0005509">
    <property type="term" value="F:calcium ion binding"/>
    <property type="evidence" value="ECO:0007669"/>
    <property type="project" value="UniProtKB-UniRule"/>
</dbReference>
<sequence>MLFKQNLLISFLLIIIILACKYRRINSSPSTAYIYLNDKYIYEELDPFSLVCDLSKENTFESNIKSYTLLDDSKQSYFSLNSSRLLTNKKLDREYLCSNSLCADPCNLGILRNETCRLNIKILLTPSYSILNLNVHVLDINDNPPIFRKPLQIVQVKENVPVGYKIPLELAFDPDIHVNTIQKYEILNQTSLFTLEQNLNESKLNLIVSSLGIDREKQENYQILIRANDGRNQTDLKVIIEILDENDNSPTFDKNYYKFSIKENSPLDSLIGRVTASDKDLDLNGKIIYKFVDSSLKLLNVKPTLKKSNNKYFYLNESSGEIRLKNPIDYEEENFFSLIIEAKDQGQFEQLTDYAYVDIEILDENDNGPEISVNFLNSYFKNQSVMWKKDSDFKYDIYVPENIKANKFLAHVSIFDKDSQENSKFNWKIFLNEKELNENSALRTTRLNNNSFTINIGHSELFDYELNEYFNVTILAWDLDNYLQNVYKFRLILIDLNDNPPKFSKHFYNITKLVYPGESIIELIATDRDKNSQINYEIVETQARNYVTIENGVLKMLKNFTELNLNVVASDDGQPSISTKVKVNIKIKQEDIKFKTMFKNVFNHESLVLKVYKNFDFRIKLVEFESNVEILNDVKGVEIIDKEVFLIRKIDRKFLNFDLKVLGVKLKVRIEFIDEIDFCLNAYQLINIKPKLKFEKFNSLINNYELYISYSSLNGLYLKESELDAKNFNFTLNSLSYNLSLLTLKDENNNLVSVYRLKIPLEQIKGSNLFLKITSETHPECYLEENLVILNEEGVIRMTRNLPKHTKLFMYKLSTSDNVINKIEKLSSWNYMGLILALMCVLIIFFVTLVLMILKYFNYYKYKKNFKKTTNILQKEFNLKLDEDKNQRKIKQSYSYVPYKVQDETDCVRYVPSNNQTNFTNKTFNPNAQYSTISSNSFKKQINSNSFPVNDVGFTTINNRNECFRSPKNSIKVKILI</sequence>
<keyword evidence="14" id="KW-1185">Reference proteome</keyword>
<protein>
    <recommendedName>
        <fullName evidence="12">Cadherin domain-containing protein</fullName>
    </recommendedName>
</protein>
<keyword evidence="6 10" id="KW-1133">Transmembrane helix</keyword>
<reference evidence="13" key="1">
    <citation type="submission" date="2021-02" db="EMBL/GenBank/DDBJ databases">
        <authorList>
            <person name="Nowell W R."/>
        </authorList>
    </citation>
    <scope>NUCLEOTIDE SEQUENCE</scope>
    <source>
        <strain evidence="13">Ploen Becks lab</strain>
    </source>
</reference>
<evidence type="ECO:0000313" key="14">
    <source>
        <dbReference type="Proteomes" id="UP000663879"/>
    </source>
</evidence>
<dbReference type="EMBL" id="CAJNOC010000135">
    <property type="protein sequence ID" value="CAF0718148.1"/>
    <property type="molecule type" value="Genomic_DNA"/>
</dbReference>
<dbReference type="InterPro" id="IPR015919">
    <property type="entry name" value="Cadherin-like_sf"/>
</dbReference>
<dbReference type="OrthoDB" id="6252479at2759"/>
<dbReference type="PANTHER" id="PTHR24028">
    <property type="entry name" value="CADHERIN-87A"/>
    <property type="match status" value="1"/>
</dbReference>
<dbReference type="PROSITE" id="PS50268">
    <property type="entry name" value="CADHERIN_2"/>
    <property type="match status" value="5"/>
</dbReference>
<proteinExistence type="predicted"/>
<dbReference type="Proteomes" id="UP000663879">
    <property type="component" value="Unassembled WGS sequence"/>
</dbReference>
<keyword evidence="8" id="KW-0325">Glycoprotein</keyword>
<evidence type="ECO:0000256" key="10">
    <source>
        <dbReference type="SAM" id="Phobius"/>
    </source>
</evidence>
<evidence type="ECO:0000256" key="1">
    <source>
        <dbReference type="ARBA" id="ARBA00004167"/>
    </source>
</evidence>
<evidence type="ECO:0000256" key="7">
    <source>
        <dbReference type="ARBA" id="ARBA00023136"/>
    </source>
</evidence>
<keyword evidence="7 10" id="KW-0472">Membrane</keyword>
<dbReference type="InterPro" id="IPR020894">
    <property type="entry name" value="Cadherin_CS"/>
</dbReference>
<feature type="domain" description="Cadherin" evidence="12">
    <location>
        <begin position="253"/>
        <end position="371"/>
    </location>
</feature>
<comment type="caution">
    <text evidence="13">The sequence shown here is derived from an EMBL/GenBank/DDBJ whole genome shotgun (WGS) entry which is preliminary data.</text>
</comment>
<dbReference type="FunFam" id="2.60.40.60:FF:000002">
    <property type="entry name" value="Protocadherin alpha 2"/>
    <property type="match status" value="1"/>
</dbReference>
<keyword evidence="4 9" id="KW-0106">Calcium</keyword>
<dbReference type="PRINTS" id="PR00205">
    <property type="entry name" value="CADHERIN"/>
</dbReference>
<evidence type="ECO:0000259" key="12">
    <source>
        <dbReference type="PROSITE" id="PS50268"/>
    </source>
</evidence>
<feature type="domain" description="Cadherin" evidence="12">
    <location>
        <begin position="67"/>
        <end position="147"/>
    </location>
</feature>
<dbReference type="SMART" id="SM00112">
    <property type="entry name" value="CA"/>
    <property type="match status" value="5"/>
</dbReference>
<evidence type="ECO:0000256" key="5">
    <source>
        <dbReference type="ARBA" id="ARBA00022889"/>
    </source>
</evidence>
<dbReference type="PROSITE" id="PS00232">
    <property type="entry name" value="CADHERIN_1"/>
    <property type="match status" value="4"/>
</dbReference>
<feature type="domain" description="Cadherin" evidence="12">
    <location>
        <begin position="148"/>
        <end position="252"/>
    </location>
</feature>
<feature type="signal peptide" evidence="11">
    <location>
        <begin position="1"/>
        <end position="27"/>
    </location>
</feature>
<name>A0A813MKD1_9BILA</name>
<accession>A0A813MKD1</accession>
<evidence type="ECO:0000256" key="8">
    <source>
        <dbReference type="ARBA" id="ARBA00023180"/>
    </source>
</evidence>
<dbReference type="Pfam" id="PF00028">
    <property type="entry name" value="Cadherin"/>
    <property type="match status" value="1"/>
</dbReference>
<dbReference type="Gene3D" id="2.60.40.60">
    <property type="entry name" value="Cadherins"/>
    <property type="match status" value="5"/>
</dbReference>
<dbReference type="AlphaFoldDB" id="A0A813MKD1"/>
<evidence type="ECO:0000256" key="6">
    <source>
        <dbReference type="ARBA" id="ARBA00022989"/>
    </source>
</evidence>
<comment type="subcellular location">
    <subcellularLocation>
        <location evidence="1">Membrane</location>
        <topology evidence="1">Single-pass membrane protein</topology>
    </subcellularLocation>
</comment>
<keyword evidence="5" id="KW-0130">Cell adhesion</keyword>
<feature type="transmembrane region" description="Helical" evidence="10">
    <location>
        <begin position="829"/>
        <end position="854"/>
    </location>
</feature>
<keyword evidence="11" id="KW-0732">Signal</keyword>